<dbReference type="Gene3D" id="3.60.15.10">
    <property type="entry name" value="Ribonuclease Z/Hydroxyacylglutathione hydrolase-like"/>
    <property type="match status" value="1"/>
</dbReference>
<dbReference type="RefSeq" id="WP_008294744.1">
    <property type="nucleotide sequence ID" value="NZ_CM002299.1"/>
</dbReference>
<dbReference type="PANTHER" id="PTHR46018">
    <property type="entry name" value="ZINC PHOSPHODIESTERASE ELAC PROTEIN 1"/>
    <property type="match status" value="1"/>
</dbReference>
<dbReference type="InterPro" id="IPR036866">
    <property type="entry name" value="RibonucZ/Hydroxyglut_hydro"/>
</dbReference>
<dbReference type="STRING" id="314285.KT71_11565"/>
<dbReference type="InterPro" id="IPR044094">
    <property type="entry name" value="AtsA-like_MBL-fold"/>
</dbReference>
<proteinExistence type="predicted"/>
<evidence type="ECO:0000313" key="3">
    <source>
        <dbReference type="EMBL" id="EAQ95885.1"/>
    </source>
</evidence>
<reference evidence="3 4" key="1">
    <citation type="journal article" date="2007" name="Proc. Natl. Acad. Sci. U.S.A.">
        <title>Characterization of a marine gammaproteobacterium capable of aerobic anoxygenic photosynthesis.</title>
        <authorList>
            <person name="Fuchs B.M."/>
            <person name="Spring S."/>
            <person name="Teeling H."/>
            <person name="Quast C."/>
            <person name="Wulf J."/>
            <person name="Schattenhofer M."/>
            <person name="Yan S."/>
            <person name="Ferriera S."/>
            <person name="Johnson J."/>
            <person name="Glockner F.O."/>
            <person name="Amann R."/>
        </authorList>
    </citation>
    <scope>NUCLEOTIDE SEQUENCE [LARGE SCALE GENOMIC DNA]</scope>
    <source>
        <strain evidence="3">KT71</strain>
    </source>
</reference>
<keyword evidence="1 3" id="KW-0378">Hydrolase</keyword>
<dbReference type="CDD" id="cd07719">
    <property type="entry name" value="arylsulfatase_AtsA-like_MBL-fold"/>
    <property type="match status" value="1"/>
</dbReference>
<dbReference type="InterPro" id="IPR001279">
    <property type="entry name" value="Metallo-B-lactamas"/>
</dbReference>
<gene>
    <name evidence="3" type="ORF">KT71_11565</name>
</gene>
<dbReference type="OrthoDB" id="9803916at2"/>
<organism evidence="3 4">
    <name type="scientific">Congregibacter litoralis KT71</name>
    <dbReference type="NCBI Taxonomy" id="314285"/>
    <lineage>
        <taxon>Bacteria</taxon>
        <taxon>Pseudomonadati</taxon>
        <taxon>Pseudomonadota</taxon>
        <taxon>Gammaproteobacteria</taxon>
        <taxon>Cellvibrionales</taxon>
        <taxon>Halieaceae</taxon>
        <taxon>Congregibacter</taxon>
    </lineage>
</organism>
<dbReference type="AlphaFoldDB" id="A4ADJ6"/>
<sequence>MKRLLSIVAISALVLGGLFFIAVKTVPGQNFLLNRAATAIAAQQDVTGEGLRVFVCGSAAPIPTPGRAQACVAVLTPEHFFVIDAGAGSANNLGLAGLPVDRLDGVLLTHFHSDHIADLPTLNVQAWATGHEGPLKVYGPPGVQQVVDGYNMALAQDRVYRSEHHGVSFMPPEYGVMEPVEHAKEARLEFGELTITAFEADHSPIDPAVSYRFDYQGRSVVITGDTIVTDRLRTMVDDADLLLTDALSLPIVETIKKGAEGGGRDRLAHILGDIQDYHAHTEHVIELTKNTGVKMTALYHLVPGPRNKVMENVFKRGFTDNMVLTHDGMWFELPADSDTIDVVD</sequence>
<reference evidence="3 4" key="2">
    <citation type="journal article" date="2009" name="PLoS ONE">
        <title>The photosynthetic apparatus and its regulation in the aerobic gammaproteobacterium Congregibacter litoralis gen. nov., sp. nov.</title>
        <authorList>
            <person name="Spring S."/>
            <person name="Lunsdorf H."/>
            <person name="Fuchs B.M."/>
            <person name="Tindall B.J."/>
        </authorList>
    </citation>
    <scope>NUCLEOTIDE SEQUENCE [LARGE SCALE GENOMIC DNA]</scope>
    <source>
        <strain evidence="3">KT71</strain>
    </source>
</reference>
<dbReference type="HOGENOM" id="CLU_031317_0_1_6"/>
<dbReference type="PANTHER" id="PTHR46018:SF2">
    <property type="entry name" value="ZINC PHOSPHODIESTERASE ELAC PROTEIN 1"/>
    <property type="match status" value="1"/>
</dbReference>
<dbReference type="eggNOG" id="COG1234">
    <property type="taxonomic scope" value="Bacteria"/>
</dbReference>
<name>A4ADJ6_9GAMM</name>
<dbReference type="Proteomes" id="UP000019205">
    <property type="component" value="Chromosome"/>
</dbReference>
<dbReference type="Pfam" id="PF12706">
    <property type="entry name" value="Lactamase_B_2"/>
    <property type="match status" value="1"/>
</dbReference>
<evidence type="ECO:0000256" key="1">
    <source>
        <dbReference type="ARBA" id="ARBA00022801"/>
    </source>
</evidence>
<dbReference type="SUPFAM" id="SSF56281">
    <property type="entry name" value="Metallo-hydrolase/oxidoreductase"/>
    <property type="match status" value="1"/>
</dbReference>
<keyword evidence="4" id="KW-1185">Reference proteome</keyword>
<protein>
    <submittedName>
        <fullName evidence="3">Metal-dependent hydrolase of the beta-lactamase superfamily III</fullName>
        <ecNumber evidence="3">3.1.26.11</ecNumber>
    </submittedName>
</protein>
<dbReference type="EMBL" id="AAOA02000003">
    <property type="protein sequence ID" value="EAQ95885.1"/>
    <property type="molecule type" value="Genomic_DNA"/>
</dbReference>
<feature type="domain" description="Metallo-beta-lactamase" evidence="2">
    <location>
        <begin position="68"/>
        <end position="274"/>
    </location>
</feature>
<evidence type="ECO:0000313" key="4">
    <source>
        <dbReference type="Proteomes" id="UP000019205"/>
    </source>
</evidence>
<accession>A4ADJ6</accession>
<dbReference type="GO" id="GO:0042781">
    <property type="term" value="F:3'-tRNA processing endoribonuclease activity"/>
    <property type="evidence" value="ECO:0007669"/>
    <property type="project" value="UniProtKB-EC"/>
</dbReference>
<dbReference type="EC" id="3.1.26.11" evidence="3"/>
<dbReference type="SMART" id="SM00849">
    <property type="entry name" value="Lactamase_B"/>
    <property type="match status" value="1"/>
</dbReference>
<evidence type="ECO:0000259" key="2">
    <source>
        <dbReference type="SMART" id="SM00849"/>
    </source>
</evidence>
<comment type="caution">
    <text evidence="3">The sequence shown here is derived from an EMBL/GenBank/DDBJ whole genome shotgun (WGS) entry which is preliminary data.</text>
</comment>